<evidence type="ECO:0000256" key="1">
    <source>
        <dbReference type="ARBA" id="ARBA00004948"/>
    </source>
</evidence>
<proteinExistence type="predicted"/>
<dbReference type="GO" id="GO:0008902">
    <property type="term" value="F:hydroxymethylpyrimidine kinase activity"/>
    <property type="evidence" value="ECO:0007669"/>
    <property type="project" value="UniProtKB-EC"/>
</dbReference>
<dbReference type="InterPro" id="IPR013749">
    <property type="entry name" value="PM/HMP-P_kinase-1"/>
</dbReference>
<organism evidence="7">
    <name type="scientific">Prevotella sp. GTC17253</name>
    <dbReference type="NCBI Taxonomy" id="3236793"/>
    <lineage>
        <taxon>Bacteria</taxon>
        <taxon>Pseudomonadati</taxon>
        <taxon>Bacteroidota</taxon>
        <taxon>Bacteroidia</taxon>
        <taxon>Bacteroidales</taxon>
        <taxon>Prevotellaceae</taxon>
        <taxon>Prevotella</taxon>
    </lineage>
</organism>
<dbReference type="GO" id="GO:0009228">
    <property type="term" value="P:thiamine biosynthetic process"/>
    <property type="evidence" value="ECO:0007669"/>
    <property type="project" value="InterPro"/>
</dbReference>
<gene>
    <name evidence="7" type="ORF">GTC17253_00960</name>
</gene>
<dbReference type="Gene3D" id="3.40.1190.20">
    <property type="match status" value="2"/>
</dbReference>
<dbReference type="SUPFAM" id="SSF53613">
    <property type="entry name" value="Ribokinase-like"/>
    <property type="match status" value="1"/>
</dbReference>
<dbReference type="PRINTS" id="PR00032">
    <property type="entry name" value="HTHARAC"/>
</dbReference>
<dbReference type="GO" id="GO:0008972">
    <property type="term" value="F:phosphomethylpyrimidine kinase activity"/>
    <property type="evidence" value="ECO:0007669"/>
    <property type="project" value="InterPro"/>
</dbReference>
<dbReference type="EMBL" id="AP035785">
    <property type="protein sequence ID" value="BFO70130.1"/>
    <property type="molecule type" value="Genomic_DNA"/>
</dbReference>
<dbReference type="SUPFAM" id="SSF46689">
    <property type="entry name" value="Homeodomain-like"/>
    <property type="match status" value="1"/>
</dbReference>
<dbReference type="Pfam" id="PF08543">
    <property type="entry name" value="Phos_pyr_kin"/>
    <property type="match status" value="2"/>
</dbReference>
<dbReference type="InterPro" id="IPR020449">
    <property type="entry name" value="Tscrpt_reg_AraC-type_HTH"/>
</dbReference>
<dbReference type="AlphaFoldDB" id="A0AB33IQ10"/>
<dbReference type="CDD" id="cd01169">
    <property type="entry name" value="HMPP_kinase"/>
    <property type="match status" value="1"/>
</dbReference>
<dbReference type="InterPro" id="IPR004399">
    <property type="entry name" value="HMP/HMP-P_kinase_dom"/>
</dbReference>
<sequence>MNSHIQTILTISGSDGTGESGVQADIKTVSALGGYAVSVITSVTVQNTVGIQRFFDIPADVVSGQIEAIINDVQPSVFKIGMVRSVDILRVLIDAIVRHQPRHVIYDPIVYSSRGERLMGDDVLAQVRQSLLPLCSLVIVKPHDAACMVGIKGRQSVEEQEILQRLRAFGCREVLLMDNRSPILHGQSNALSSAIATYLAQGNTVEQAVAQARSYISQQVMRAENLQGRSPELYNDFIDAVRLHCHTNSDVAFYADYLNVSSRYLAQVTRRIAGKSPKEMIDDCLIEELVRQLSTTSKTVQEIAYEYGFSSQAHFSRYFRKQKGMTPSAFRQNKQ</sequence>
<accession>A0AB33IQ10</accession>
<dbReference type="GO" id="GO:0003700">
    <property type="term" value="F:DNA-binding transcription factor activity"/>
    <property type="evidence" value="ECO:0007669"/>
    <property type="project" value="InterPro"/>
</dbReference>
<dbReference type="PROSITE" id="PS01124">
    <property type="entry name" value="HTH_ARAC_FAMILY_2"/>
    <property type="match status" value="1"/>
</dbReference>
<dbReference type="GO" id="GO:0043565">
    <property type="term" value="F:sequence-specific DNA binding"/>
    <property type="evidence" value="ECO:0007669"/>
    <property type="project" value="InterPro"/>
</dbReference>
<dbReference type="PANTHER" id="PTHR20858">
    <property type="entry name" value="PHOSPHOMETHYLPYRIMIDINE KINASE"/>
    <property type="match status" value="1"/>
</dbReference>
<evidence type="ECO:0000256" key="2">
    <source>
        <dbReference type="ARBA" id="ARBA00012135"/>
    </source>
</evidence>
<dbReference type="Pfam" id="PF12833">
    <property type="entry name" value="HTH_18"/>
    <property type="match status" value="1"/>
</dbReference>
<keyword evidence="3" id="KW-0805">Transcription regulation</keyword>
<comment type="pathway">
    <text evidence="1">Cofactor biosynthesis; thiamine diphosphate biosynthesis.</text>
</comment>
<evidence type="ECO:0000259" key="6">
    <source>
        <dbReference type="PROSITE" id="PS01124"/>
    </source>
</evidence>
<dbReference type="InterPro" id="IPR029056">
    <property type="entry name" value="Ribokinase-like"/>
</dbReference>
<keyword evidence="5" id="KW-0804">Transcription</keyword>
<dbReference type="SMART" id="SM00342">
    <property type="entry name" value="HTH_ARAC"/>
    <property type="match status" value="1"/>
</dbReference>
<feature type="domain" description="HTH araC/xylS-type" evidence="6">
    <location>
        <begin position="235"/>
        <end position="333"/>
    </location>
</feature>
<dbReference type="InterPro" id="IPR009057">
    <property type="entry name" value="Homeodomain-like_sf"/>
</dbReference>
<dbReference type="EC" id="2.7.1.49" evidence="2"/>
<name>A0AB33IQ10_9BACT</name>
<reference evidence="7" key="1">
    <citation type="submission" date="2024-07" db="EMBL/GenBank/DDBJ databases">
        <title>Complete genome sequence of Prevotella sp. YM-2024 GTC17253.</title>
        <authorList>
            <person name="Hayashi M."/>
            <person name="Muto Y."/>
            <person name="Tanaka K."/>
            <person name="Niwa H."/>
        </authorList>
    </citation>
    <scope>NUCLEOTIDE SEQUENCE</scope>
    <source>
        <strain evidence="7">GTC17253</strain>
    </source>
</reference>
<dbReference type="InterPro" id="IPR018060">
    <property type="entry name" value="HTH_AraC"/>
</dbReference>
<evidence type="ECO:0000256" key="4">
    <source>
        <dbReference type="ARBA" id="ARBA00023125"/>
    </source>
</evidence>
<keyword evidence="4" id="KW-0238">DNA-binding</keyword>
<dbReference type="PANTHER" id="PTHR20858:SF17">
    <property type="entry name" value="HYDROXYMETHYLPYRIMIDINE_PHOSPHOMETHYLPYRIMIDINE KINASE THI20-RELATED"/>
    <property type="match status" value="1"/>
</dbReference>
<evidence type="ECO:0000256" key="5">
    <source>
        <dbReference type="ARBA" id="ARBA00023163"/>
    </source>
</evidence>
<evidence type="ECO:0000313" key="7">
    <source>
        <dbReference type="EMBL" id="BFO70130.1"/>
    </source>
</evidence>
<dbReference type="GO" id="GO:0005829">
    <property type="term" value="C:cytosol"/>
    <property type="evidence" value="ECO:0007669"/>
    <property type="project" value="TreeGrafter"/>
</dbReference>
<dbReference type="Gene3D" id="1.10.10.60">
    <property type="entry name" value="Homeodomain-like"/>
    <property type="match status" value="1"/>
</dbReference>
<evidence type="ECO:0000256" key="3">
    <source>
        <dbReference type="ARBA" id="ARBA00023015"/>
    </source>
</evidence>
<protein>
    <recommendedName>
        <fullName evidence="2">hydroxymethylpyrimidine kinase</fullName>
        <ecNumber evidence="2">2.7.1.49</ecNumber>
    </recommendedName>
</protein>